<sequence>MNQYGLCYVKCDNGTAIINDRMKCQKIDSDIYQIINSAISIIARHTYYRPGSPFPPNKKAMIYNLRIFRVDNIEKNLNSEIFIKREQIKCFARIIDEIDYNAILRKIYNLANYNIHIGKFHSVVKYLTYCKKYNNIDDLGKSIFSIDHKERLEVLIKRFEKNICDELPEYVSPMLSLNAPNGEDLGMEFNWKIKNFLVEHLKKIGYCVGVILSHNGGGEPFRINKHNINDVRYILVIFNKKFMDDIISSIRQIDNFNNGNKYDIIKTYINRLNMKNKMCDEYSYLSEMHLSEYLFDYFNVKNMNSITKSFIPGYKNYYFVKEFFYEFELDRITRQESFNSIDFDSIDFNSIDFNSIDD</sequence>
<protein>
    <submittedName>
        <fullName evidence="1">Uncharacterized protein</fullName>
    </submittedName>
</protein>
<evidence type="ECO:0000313" key="1">
    <source>
        <dbReference type="EMBL" id="AUV58880.1"/>
    </source>
</evidence>
<reference evidence="1" key="1">
    <citation type="submission" date="2018-01" db="EMBL/GenBank/DDBJ databases">
        <title>Draft genome sequence of Bandra megavirus.</title>
        <authorList>
            <person name="Chatterjee A."/>
            <person name="Yadav R."/>
            <person name="Kondabagil K."/>
        </authorList>
    </citation>
    <scope>NUCLEOTIDE SEQUENCE</scope>
    <source>
        <strain evidence="1">KK-1</strain>
    </source>
</reference>
<dbReference type="EMBL" id="MG779384">
    <property type="protein sequence ID" value="AUV58880.1"/>
    <property type="molecule type" value="Genomic_DNA"/>
</dbReference>
<name>A0A2K9V9J8_9VIRU</name>
<proteinExistence type="predicted"/>
<organism evidence="1">
    <name type="scientific">Bandra megavirus</name>
    <dbReference type="NCBI Taxonomy" id="2071566"/>
    <lineage>
        <taxon>Viruses</taxon>
        <taxon>Varidnaviria</taxon>
        <taxon>Bamfordvirae</taxon>
        <taxon>Nucleocytoviricota</taxon>
        <taxon>Megaviricetes</taxon>
        <taxon>Imitervirales</taxon>
        <taxon>Mimiviridae</taxon>
        <taxon>Megamimivirinae</taxon>
        <taxon>Megavirus</taxon>
    </lineage>
</organism>
<accession>A0A2K9V9J8</accession>